<proteinExistence type="predicted"/>
<gene>
    <name evidence="2" type="ORF">KO481_05925</name>
</gene>
<organism evidence="2 3">
    <name type="scientific">Nocardia albiluteola</name>
    <dbReference type="NCBI Taxonomy" id="2842303"/>
    <lineage>
        <taxon>Bacteria</taxon>
        <taxon>Bacillati</taxon>
        <taxon>Actinomycetota</taxon>
        <taxon>Actinomycetes</taxon>
        <taxon>Mycobacteriales</taxon>
        <taxon>Nocardiaceae</taxon>
        <taxon>Nocardia</taxon>
    </lineage>
</organism>
<accession>A0ABS6AT30</accession>
<name>A0ABS6AT30_9NOCA</name>
<dbReference type="Pfam" id="PF14062">
    <property type="entry name" value="DUF4253"/>
    <property type="match status" value="1"/>
</dbReference>
<comment type="caution">
    <text evidence="2">The sequence shown here is derived from an EMBL/GenBank/DDBJ whole genome shotgun (WGS) entry which is preliminary data.</text>
</comment>
<reference evidence="2 3" key="1">
    <citation type="submission" date="2021-06" db="EMBL/GenBank/DDBJ databases">
        <title>Actinomycetes sequencing.</title>
        <authorList>
            <person name="Shan Q."/>
        </authorList>
    </citation>
    <scope>NUCLEOTIDE SEQUENCE [LARGE SCALE GENOMIC DNA]</scope>
    <source>
        <strain evidence="2 3">NEAU-G5</strain>
    </source>
</reference>
<evidence type="ECO:0000313" key="3">
    <source>
        <dbReference type="Proteomes" id="UP000733379"/>
    </source>
</evidence>
<dbReference type="EMBL" id="JAHKNI010000002">
    <property type="protein sequence ID" value="MBU3061058.1"/>
    <property type="molecule type" value="Genomic_DNA"/>
</dbReference>
<protein>
    <submittedName>
        <fullName evidence="2">DUF4253 domain-containing protein</fullName>
    </submittedName>
</protein>
<feature type="domain" description="DUF4253" evidence="1">
    <location>
        <begin position="129"/>
        <end position="236"/>
    </location>
</feature>
<evidence type="ECO:0000313" key="2">
    <source>
        <dbReference type="EMBL" id="MBU3061058.1"/>
    </source>
</evidence>
<dbReference type="InterPro" id="IPR025349">
    <property type="entry name" value="DUF4253"/>
</dbReference>
<dbReference type="Proteomes" id="UP000733379">
    <property type="component" value="Unassembled WGS sequence"/>
</dbReference>
<sequence>MCGTNPFGTVPAGLLSGSVAASREAGRPIMWLSNDSGPAAQKCWERYYEEHPRTGLYPLLLDDCLDVDLMLSTPVTIEDIDETPGERLIREYFEYFGDEWPGFVPARRLGAPPGYAAGRLAVEGTSDYRLALVPCTRGADAPGLIGWSGAANYTVNVEKISAVLRTWEDRFGVRVVKLGCSTLELSVAAPPRTISEARRITLEHSGFCPSIWRDHVTLESYASRLLRQPAWRFRWE</sequence>
<dbReference type="RefSeq" id="WP_215915994.1">
    <property type="nucleotide sequence ID" value="NZ_JAHKNI010000002.1"/>
</dbReference>
<evidence type="ECO:0000259" key="1">
    <source>
        <dbReference type="Pfam" id="PF14062"/>
    </source>
</evidence>
<keyword evidence="3" id="KW-1185">Reference proteome</keyword>